<accession>A0A4Q0YI57</accession>
<evidence type="ECO:0000313" key="1">
    <source>
        <dbReference type="EMBL" id="RXJ69983.1"/>
    </source>
</evidence>
<evidence type="ECO:0000313" key="4">
    <source>
        <dbReference type="Proteomes" id="UP000290172"/>
    </source>
</evidence>
<dbReference type="EMBL" id="PDKJ01000001">
    <property type="protein sequence ID" value="RXJ69983.1"/>
    <property type="molecule type" value="Genomic_DNA"/>
</dbReference>
<proteinExistence type="predicted"/>
<comment type="caution">
    <text evidence="1">The sequence shown here is derived from an EMBL/GenBank/DDBJ whole genome shotgun (WGS) entry which is preliminary data.</text>
</comment>
<organism evidence="1 4">
    <name type="scientific">Halarcobacter ebronensis</name>
    <dbReference type="NCBI Taxonomy" id="1462615"/>
    <lineage>
        <taxon>Bacteria</taxon>
        <taxon>Pseudomonadati</taxon>
        <taxon>Campylobacterota</taxon>
        <taxon>Epsilonproteobacteria</taxon>
        <taxon>Campylobacterales</taxon>
        <taxon>Arcobacteraceae</taxon>
        <taxon>Halarcobacter</taxon>
    </lineage>
</organism>
<evidence type="ECO:0000313" key="3">
    <source>
        <dbReference type="Proteomes" id="UP000289758"/>
    </source>
</evidence>
<dbReference type="Proteomes" id="UP000289758">
    <property type="component" value="Unassembled WGS sequence"/>
</dbReference>
<dbReference type="RefSeq" id="WP_128977780.1">
    <property type="nucleotide sequence ID" value="NZ_CP053836.1"/>
</dbReference>
<sequence>MKYLYIENYLLISKDSKLEFINYIHSFKRFKIENQKVILNDNSLVVKLSNNSSLNIAKKAIDCFFKDKNEIQIYTIDEMALKNKKVEIYKDNKLVKRVDAS</sequence>
<dbReference type="AlphaFoldDB" id="A0A4Q0YI57"/>
<reference evidence="3 4" key="1">
    <citation type="submission" date="2017-10" db="EMBL/GenBank/DDBJ databases">
        <title>Genomics of the genus Arcobacter.</title>
        <authorList>
            <person name="Perez-Cataluna A."/>
            <person name="Figueras M.J."/>
        </authorList>
    </citation>
    <scope>NUCLEOTIDE SEQUENCE [LARGE SCALE GENOMIC DNA]</scope>
    <source>
        <strain evidence="2 3">CECT 8441</strain>
        <strain evidence="1 4">CECT 8993</strain>
    </source>
</reference>
<dbReference type="Proteomes" id="UP000290172">
    <property type="component" value="Unassembled WGS sequence"/>
</dbReference>
<gene>
    <name evidence="2" type="ORF">CRV07_04145</name>
    <name evidence="1" type="ORF">CRV08_00010</name>
</gene>
<keyword evidence="3" id="KW-1185">Reference proteome</keyword>
<evidence type="ECO:0000313" key="2">
    <source>
        <dbReference type="EMBL" id="RXK07660.1"/>
    </source>
</evidence>
<dbReference type="EMBL" id="PDKK01000002">
    <property type="protein sequence ID" value="RXK07660.1"/>
    <property type="molecule type" value="Genomic_DNA"/>
</dbReference>
<name>A0A4Q0YI57_9BACT</name>
<dbReference type="OrthoDB" id="5365712at2"/>
<protein>
    <submittedName>
        <fullName evidence="1">Uncharacterized protein</fullName>
    </submittedName>
</protein>